<dbReference type="AlphaFoldDB" id="A0A2D0KM40"/>
<accession>A0A2D0KM40</accession>
<evidence type="ECO:0000313" key="1">
    <source>
        <dbReference type="EMBL" id="PHM64490.1"/>
    </source>
</evidence>
<proteinExistence type="predicted"/>
<reference evidence="1 2" key="1">
    <citation type="journal article" date="2017" name="Nat. Microbiol.">
        <title>Natural product diversity associated with the nematode symbionts Photorhabdus and Xenorhabdus.</title>
        <authorList>
            <person name="Tobias N.J."/>
            <person name="Wolff H."/>
            <person name="Djahanschiri B."/>
            <person name="Grundmann F."/>
            <person name="Kronenwerth M."/>
            <person name="Shi Y.M."/>
            <person name="Simonyi S."/>
            <person name="Grun P."/>
            <person name="Shapiro-Ilan D."/>
            <person name="Pidot S.J."/>
            <person name="Stinear T.P."/>
            <person name="Ebersberger I."/>
            <person name="Bode H.B."/>
        </authorList>
    </citation>
    <scope>NUCLEOTIDE SEQUENCE [LARGE SCALE GENOMIC DNA]</scope>
    <source>
        <strain evidence="1 2">DSM 17904</strain>
    </source>
</reference>
<keyword evidence="2" id="KW-1185">Reference proteome</keyword>
<gene>
    <name evidence="1" type="ORF">Xsto_02891</name>
</gene>
<dbReference type="Proteomes" id="UP000222366">
    <property type="component" value="Unassembled WGS sequence"/>
</dbReference>
<evidence type="ECO:0000313" key="2">
    <source>
        <dbReference type="Proteomes" id="UP000222366"/>
    </source>
</evidence>
<organism evidence="1 2">
    <name type="scientific">Xenorhabdus stockiae</name>
    <dbReference type="NCBI Taxonomy" id="351614"/>
    <lineage>
        <taxon>Bacteria</taxon>
        <taxon>Pseudomonadati</taxon>
        <taxon>Pseudomonadota</taxon>
        <taxon>Gammaproteobacteria</taxon>
        <taxon>Enterobacterales</taxon>
        <taxon>Morganellaceae</taxon>
        <taxon>Xenorhabdus</taxon>
    </lineage>
</organism>
<name>A0A2D0KM40_9GAMM</name>
<comment type="caution">
    <text evidence="1">The sequence shown here is derived from an EMBL/GenBank/DDBJ whole genome shotgun (WGS) entry which is preliminary data.</text>
</comment>
<protein>
    <submittedName>
        <fullName evidence="1">Uncharacterized protein</fullName>
    </submittedName>
</protein>
<dbReference type="EMBL" id="NJAJ01000028">
    <property type="protein sequence ID" value="PHM64490.1"/>
    <property type="molecule type" value="Genomic_DNA"/>
</dbReference>
<sequence>MQNICRTQLNAIKKFEYFNMLLMRTEVSQFREEI</sequence>